<reference evidence="1" key="1">
    <citation type="submission" date="2017-05" db="UniProtKB">
        <authorList>
            <consortium name="EnsemblMetazoa"/>
        </authorList>
    </citation>
    <scope>IDENTIFICATION</scope>
</reference>
<evidence type="ECO:0000313" key="1">
    <source>
        <dbReference type="EnsemblMetazoa" id="Aqu2.1.26619_001"/>
    </source>
</evidence>
<protein>
    <recommendedName>
        <fullName evidence="2">Right handed beta helix domain-containing protein</fullName>
    </recommendedName>
</protein>
<proteinExistence type="predicted"/>
<dbReference type="EnsemblMetazoa" id="Aqu2.1.26619_001">
    <property type="protein sequence ID" value="Aqu2.1.26619_001"/>
    <property type="gene ID" value="Aqu2.1.26619"/>
</dbReference>
<dbReference type="InterPro" id="IPR011050">
    <property type="entry name" value="Pectin_lyase_fold/virulence"/>
</dbReference>
<dbReference type="AlphaFoldDB" id="A0A1X7UF84"/>
<dbReference type="Gene3D" id="2.160.20.10">
    <property type="entry name" value="Single-stranded right-handed beta-helix, Pectin lyase-like"/>
    <property type="match status" value="1"/>
</dbReference>
<dbReference type="InParanoid" id="A0A1X7UF84"/>
<dbReference type="SUPFAM" id="SSF51126">
    <property type="entry name" value="Pectin lyase-like"/>
    <property type="match status" value="1"/>
</dbReference>
<evidence type="ECO:0008006" key="2">
    <source>
        <dbReference type="Google" id="ProtNLM"/>
    </source>
</evidence>
<accession>A0A1X7UF84</accession>
<organism evidence="1">
    <name type="scientific">Amphimedon queenslandica</name>
    <name type="common">Sponge</name>
    <dbReference type="NCBI Taxonomy" id="400682"/>
    <lineage>
        <taxon>Eukaryota</taxon>
        <taxon>Metazoa</taxon>
        <taxon>Porifera</taxon>
        <taxon>Demospongiae</taxon>
        <taxon>Heteroscleromorpha</taxon>
        <taxon>Haplosclerida</taxon>
        <taxon>Niphatidae</taxon>
        <taxon>Amphimedon</taxon>
    </lineage>
</organism>
<sequence>YQQEYYGRQGVFFFDCQGFQVSKVHFRNNNGYGLVLYDSTGGHIQQNIFSINSIKNSHHLSAKEKSKIMGGGLHIIQNKGYTSPYIISGNQFINNSAPNIGGALLMDLSYCAGFNFSVTDSSFIGNMAGIAGGAMAFM</sequence>
<name>A0A1X7UF84_AMPQE</name>
<dbReference type="InterPro" id="IPR012334">
    <property type="entry name" value="Pectin_lyas_fold"/>
</dbReference>